<evidence type="ECO:0000256" key="5">
    <source>
        <dbReference type="ARBA" id="ARBA00023002"/>
    </source>
</evidence>
<dbReference type="InterPro" id="IPR007867">
    <property type="entry name" value="GMC_OxRtase_C"/>
</dbReference>
<dbReference type="InterPro" id="IPR027424">
    <property type="entry name" value="Glucose_Oxidase_domain_2"/>
</dbReference>
<dbReference type="PANTHER" id="PTHR11552">
    <property type="entry name" value="GLUCOSE-METHANOL-CHOLINE GMC OXIDOREDUCTASE"/>
    <property type="match status" value="1"/>
</dbReference>
<evidence type="ECO:0000256" key="7">
    <source>
        <dbReference type="PIRSR" id="PIRSR000137-2"/>
    </source>
</evidence>
<feature type="active site" description="Proton donor" evidence="6">
    <location>
        <position position="521"/>
    </location>
</feature>
<keyword evidence="12" id="KW-1185">Reference proteome</keyword>
<keyword evidence="3 8" id="KW-0285">Flavoprotein</keyword>
<evidence type="ECO:0000259" key="9">
    <source>
        <dbReference type="PROSITE" id="PS00623"/>
    </source>
</evidence>
<gene>
    <name evidence="11" type="ORF">BKA67DRAFT_524450</name>
</gene>
<evidence type="ECO:0000256" key="1">
    <source>
        <dbReference type="ARBA" id="ARBA00001974"/>
    </source>
</evidence>
<dbReference type="Proteomes" id="UP000758603">
    <property type="component" value="Unassembled WGS sequence"/>
</dbReference>
<proteinExistence type="inferred from homology"/>
<comment type="caution">
    <text evidence="11">The sequence shown here is derived from an EMBL/GenBank/DDBJ whole genome shotgun (WGS) entry which is preliminary data.</text>
</comment>
<dbReference type="GO" id="GO:0050660">
    <property type="term" value="F:flavin adenine dinucleotide binding"/>
    <property type="evidence" value="ECO:0007669"/>
    <property type="project" value="InterPro"/>
</dbReference>
<dbReference type="GeneID" id="70127464"/>
<dbReference type="EMBL" id="JAGPXC010000009">
    <property type="protein sequence ID" value="KAH6646696.1"/>
    <property type="molecule type" value="Genomic_DNA"/>
</dbReference>
<evidence type="ECO:0000313" key="11">
    <source>
        <dbReference type="EMBL" id="KAH6646696.1"/>
    </source>
</evidence>
<protein>
    <submittedName>
        <fullName evidence="11">Glucose oxidase</fullName>
    </submittedName>
</protein>
<dbReference type="PROSITE" id="PS00623">
    <property type="entry name" value="GMC_OXRED_1"/>
    <property type="match status" value="1"/>
</dbReference>
<dbReference type="Gene3D" id="4.10.450.10">
    <property type="entry name" value="Glucose Oxidase, domain 2"/>
    <property type="match status" value="1"/>
</dbReference>
<dbReference type="AlphaFoldDB" id="A0A9P8RME2"/>
<evidence type="ECO:0000256" key="3">
    <source>
        <dbReference type="ARBA" id="ARBA00022630"/>
    </source>
</evidence>
<dbReference type="InterPro" id="IPR036188">
    <property type="entry name" value="FAD/NAD-bd_sf"/>
</dbReference>
<evidence type="ECO:0000256" key="6">
    <source>
        <dbReference type="PIRSR" id="PIRSR000137-1"/>
    </source>
</evidence>
<keyword evidence="4 7" id="KW-0274">FAD</keyword>
<dbReference type="Pfam" id="PF05199">
    <property type="entry name" value="GMC_oxred_C"/>
    <property type="match status" value="1"/>
</dbReference>
<feature type="domain" description="Glucose-methanol-choline oxidoreductase N-terminal" evidence="9">
    <location>
        <begin position="102"/>
        <end position="125"/>
    </location>
</feature>
<comment type="cofactor">
    <cofactor evidence="1 7">
        <name>FAD</name>
        <dbReference type="ChEBI" id="CHEBI:57692"/>
    </cofactor>
</comment>
<sequence>MESTLLMPSAAWPPSHVLGSCETFDYVIVGGGTAGLVLANRLSEDPSSTVVVIEAGTDVRDYPNVTRIDNPGLDYINGSIDYQYSSVPQDGLGNRSLLYHAGKGLGGTSNINGMDYIRGDKAQFDAWETLGNEGWNWDNLFPYFIRSENFTVPTAAQVASGASYEPEFHGEQGFLTTGFSPGLSNSSFYDDYLQSGNELGIPRNPDVGSGLTEGLSVFPQTLDPVTGTREPSARAYYQPVEDRPNLKVIQGTVNRITWGETYGKDILATGIEYTNTLGELSQVGVAKEVIVSAGTFRSPLILEASGIGNPAILSSHNIETRVKLPGVGEGMQDQQLVGLVYPSSKDITGTTPYATFANAEDIFGNDASSIAETTEAELATWAQTVSTSLNGAISAEALETRFQVQHDLIFKDNATFVEIIPIASSGVIGTAFWTLLPFSWGSVHLNTSSAADYPIISPNFITLDFDKDVLTAAGRRLRQLWNTAPLSGWVADQAGLGIPPLNATDDTWLQYIISGVSTNYHSIGTCAMLPRDLEGVVDSGLKVYGTRNVRVVDASVVPIQMSGHPTATLYGLAERAADLIKAGSSA</sequence>
<evidence type="ECO:0000256" key="8">
    <source>
        <dbReference type="RuleBase" id="RU003968"/>
    </source>
</evidence>
<accession>A0A9P8RME2</accession>
<dbReference type="PANTHER" id="PTHR11552:SF201">
    <property type="entry name" value="GLUCOSE-METHANOL-CHOLINE OXIDOREDUCTASE N-TERMINAL DOMAIN-CONTAINING PROTEIN"/>
    <property type="match status" value="1"/>
</dbReference>
<dbReference type="SUPFAM" id="SSF51905">
    <property type="entry name" value="FAD/NAD(P)-binding domain"/>
    <property type="match status" value="1"/>
</dbReference>
<evidence type="ECO:0000256" key="4">
    <source>
        <dbReference type="ARBA" id="ARBA00022827"/>
    </source>
</evidence>
<dbReference type="InterPro" id="IPR012132">
    <property type="entry name" value="GMC_OxRdtase"/>
</dbReference>
<keyword evidence="5" id="KW-0560">Oxidoreductase</keyword>
<evidence type="ECO:0000313" key="12">
    <source>
        <dbReference type="Proteomes" id="UP000758603"/>
    </source>
</evidence>
<comment type="similarity">
    <text evidence="2 8">Belongs to the GMC oxidoreductase family.</text>
</comment>
<feature type="binding site" evidence="7">
    <location>
        <position position="108"/>
    </location>
    <ligand>
        <name>FAD</name>
        <dbReference type="ChEBI" id="CHEBI:57692"/>
    </ligand>
</feature>
<dbReference type="GO" id="GO:0016614">
    <property type="term" value="F:oxidoreductase activity, acting on CH-OH group of donors"/>
    <property type="evidence" value="ECO:0007669"/>
    <property type="project" value="InterPro"/>
</dbReference>
<evidence type="ECO:0000259" key="10">
    <source>
        <dbReference type="PROSITE" id="PS00624"/>
    </source>
</evidence>
<feature type="binding site" evidence="7">
    <location>
        <position position="253"/>
    </location>
    <ligand>
        <name>FAD</name>
        <dbReference type="ChEBI" id="CHEBI:57692"/>
    </ligand>
</feature>
<dbReference type="Gene3D" id="3.50.50.60">
    <property type="entry name" value="FAD/NAD(P)-binding domain"/>
    <property type="match status" value="1"/>
</dbReference>
<dbReference type="PROSITE" id="PS00624">
    <property type="entry name" value="GMC_OXRED_2"/>
    <property type="match status" value="1"/>
</dbReference>
<reference evidence="11" key="1">
    <citation type="journal article" date="2021" name="Nat. Commun.">
        <title>Genetic determinants of endophytism in the Arabidopsis root mycobiome.</title>
        <authorList>
            <person name="Mesny F."/>
            <person name="Miyauchi S."/>
            <person name="Thiergart T."/>
            <person name="Pickel B."/>
            <person name="Atanasova L."/>
            <person name="Karlsson M."/>
            <person name="Huettel B."/>
            <person name="Barry K.W."/>
            <person name="Haridas S."/>
            <person name="Chen C."/>
            <person name="Bauer D."/>
            <person name="Andreopoulos W."/>
            <person name="Pangilinan J."/>
            <person name="LaButti K."/>
            <person name="Riley R."/>
            <person name="Lipzen A."/>
            <person name="Clum A."/>
            <person name="Drula E."/>
            <person name="Henrissat B."/>
            <person name="Kohler A."/>
            <person name="Grigoriev I.V."/>
            <person name="Martin F.M."/>
            <person name="Hacquard S."/>
        </authorList>
    </citation>
    <scope>NUCLEOTIDE SEQUENCE</scope>
    <source>
        <strain evidence="11">MPI-SDFR-AT-0073</strain>
    </source>
</reference>
<dbReference type="SUPFAM" id="SSF54373">
    <property type="entry name" value="FAD-linked reductases, C-terminal domain"/>
    <property type="match status" value="1"/>
</dbReference>
<dbReference type="Gene3D" id="3.30.560.10">
    <property type="entry name" value="Glucose Oxidase, domain 3"/>
    <property type="match status" value="1"/>
</dbReference>
<name>A0A9P8RME2_9PEZI</name>
<evidence type="ECO:0000256" key="2">
    <source>
        <dbReference type="ARBA" id="ARBA00010790"/>
    </source>
</evidence>
<organism evidence="11 12">
    <name type="scientific">Truncatella angustata</name>
    <dbReference type="NCBI Taxonomy" id="152316"/>
    <lineage>
        <taxon>Eukaryota</taxon>
        <taxon>Fungi</taxon>
        <taxon>Dikarya</taxon>
        <taxon>Ascomycota</taxon>
        <taxon>Pezizomycotina</taxon>
        <taxon>Sordariomycetes</taxon>
        <taxon>Xylariomycetidae</taxon>
        <taxon>Amphisphaeriales</taxon>
        <taxon>Sporocadaceae</taxon>
        <taxon>Truncatella</taxon>
    </lineage>
</organism>
<dbReference type="OrthoDB" id="269227at2759"/>
<dbReference type="RefSeq" id="XP_045953210.1">
    <property type="nucleotide sequence ID" value="XM_046098572.1"/>
</dbReference>
<dbReference type="PIRSF" id="PIRSF000137">
    <property type="entry name" value="Alcohol_oxidase"/>
    <property type="match status" value="1"/>
</dbReference>
<feature type="active site" description="Proton acceptor" evidence="6">
    <location>
        <position position="564"/>
    </location>
</feature>
<feature type="domain" description="Glucose-methanol-choline oxidoreductase N-terminal" evidence="10">
    <location>
        <begin position="294"/>
        <end position="308"/>
    </location>
</feature>
<dbReference type="Pfam" id="PF00732">
    <property type="entry name" value="GMC_oxred_N"/>
    <property type="match status" value="1"/>
</dbReference>
<dbReference type="InterPro" id="IPR000172">
    <property type="entry name" value="GMC_OxRdtase_N"/>
</dbReference>